<keyword evidence="3" id="KW-1185">Reference proteome</keyword>
<proteinExistence type="predicted"/>
<dbReference type="EMBL" id="BKCP01011514">
    <property type="protein sequence ID" value="GER54784.1"/>
    <property type="molecule type" value="Genomic_DNA"/>
</dbReference>
<evidence type="ECO:0000256" key="1">
    <source>
        <dbReference type="SAM" id="MobiDB-lite"/>
    </source>
</evidence>
<evidence type="ECO:0000313" key="3">
    <source>
        <dbReference type="Proteomes" id="UP000325081"/>
    </source>
</evidence>
<protein>
    <submittedName>
        <fullName evidence="2">Lipid-transfer protein</fullName>
    </submittedName>
</protein>
<feature type="region of interest" description="Disordered" evidence="1">
    <location>
        <begin position="91"/>
        <end position="110"/>
    </location>
</feature>
<accession>A0A5A7RE77</accession>
<reference evidence="3" key="1">
    <citation type="journal article" date="2019" name="Curr. Biol.">
        <title>Genome Sequence of Striga asiatica Provides Insight into the Evolution of Plant Parasitism.</title>
        <authorList>
            <person name="Yoshida S."/>
            <person name="Kim S."/>
            <person name="Wafula E.K."/>
            <person name="Tanskanen J."/>
            <person name="Kim Y.M."/>
            <person name="Honaas L."/>
            <person name="Yang Z."/>
            <person name="Spallek T."/>
            <person name="Conn C.E."/>
            <person name="Ichihashi Y."/>
            <person name="Cheong K."/>
            <person name="Cui S."/>
            <person name="Der J.P."/>
            <person name="Gundlach H."/>
            <person name="Jiao Y."/>
            <person name="Hori C."/>
            <person name="Ishida J.K."/>
            <person name="Kasahara H."/>
            <person name="Kiba T."/>
            <person name="Kim M.S."/>
            <person name="Koo N."/>
            <person name="Laohavisit A."/>
            <person name="Lee Y.H."/>
            <person name="Lumba S."/>
            <person name="McCourt P."/>
            <person name="Mortimer J.C."/>
            <person name="Mutuku J.M."/>
            <person name="Nomura T."/>
            <person name="Sasaki-Sekimoto Y."/>
            <person name="Seto Y."/>
            <person name="Wang Y."/>
            <person name="Wakatake T."/>
            <person name="Sakakibara H."/>
            <person name="Demura T."/>
            <person name="Yamaguchi S."/>
            <person name="Yoneyama K."/>
            <person name="Manabe R.I."/>
            <person name="Nelson D.C."/>
            <person name="Schulman A.H."/>
            <person name="Timko M.P."/>
            <person name="dePamphilis C.W."/>
            <person name="Choi D."/>
            <person name="Shirasu K."/>
        </authorList>
    </citation>
    <scope>NUCLEOTIDE SEQUENCE [LARGE SCALE GENOMIC DNA]</scope>
    <source>
        <strain evidence="3">cv. UVA1</strain>
    </source>
</reference>
<sequence>MSRKMFQVIQINDYQATVKAKFSREEDLIAVLVFRQMKVSEVIYMLNKIDPEVPRDITATLKAYLNGPYPTYKHVPGPTKDALWKKFNMKTNNEGEPEKLRTPKIENSNG</sequence>
<organism evidence="2 3">
    <name type="scientific">Striga asiatica</name>
    <name type="common">Asiatic witchweed</name>
    <name type="synonym">Buchnera asiatica</name>
    <dbReference type="NCBI Taxonomy" id="4170"/>
    <lineage>
        <taxon>Eukaryota</taxon>
        <taxon>Viridiplantae</taxon>
        <taxon>Streptophyta</taxon>
        <taxon>Embryophyta</taxon>
        <taxon>Tracheophyta</taxon>
        <taxon>Spermatophyta</taxon>
        <taxon>Magnoliopsida</taxon>
        <taxon>eudicotyledons</taxon>
        <taxon>Gunneridae</taxon>
        <taxon>Pentapetalae</taxon>
        <taxon>asterids</taxon>
        <taxon>lamiids</taxon>
        <taxon>Lamiales</taxon>
        <taxon>Orobanchaceae</taxon>
        <taxon>Buchnereae</taxon>
        <taxon>Striga</taxon>
    </lineage>
</organism>
<dbReference type="OrthoDB" id="10577193at2759"/>
<dbReference type="Proteomes" id="UP000325081">
    <property type="component" value="Unassembled WGS sequence"/>
</dbReference>
<gene>
    <name evidence="2" type="ORF">STAS_32409</name>
</gene>
<evidence type="ECO:0000313" key="2">
    <source>
        <dbReference type="EMBL" id="GER54784.1"/>
    </source>
</evidence>
<dbReference type="AlphaFoldDB" id="A0A5A7RE77"/>
<name>A0A5A7RE77_STRAF</name>
<comment type="caution">
    <text evidence="2">The sequence shown here is derived from an EMBL/GenBank/DDBJ whole genome shotgun (WGS) entry which is preliminary data.</text>
</comment>